<dbReference type="Proteomes" id="UP000383971">
    <property type="component" value="Unassembled WGS sequence"/>
</dbReference>
<keyword evidence="3" id="KW-0808">Transferase</keyword>
<name>A0A5E4Y8Z1_9BURK</name>
<sequence>MRPDLVVTDPMMPNADGLAVARTTRCRWPDMPVLAISASPQIDGFARHVRQLAQRGDLAGLAALCAAPLSI</sequence>
<protein>
    <submittedName>
        <fullName evidence="3">Hybrid sensor histidine kinase/response regulator</fullName>
    </submittedName>
</protein>
<dbReference type="GO" id="GO:0000160">
    <property type="term" value="P:phosphorelay signal transduction system"/>
    <property type="evidence" value="ECO:0007669"/>
    <property type="project" value="InterPro"/>
</dbReference>
<dbReference type="CDD" id="cd00156">
    <property type="entry name" value="REC"/>
    <property type="match status" value="1"/>
</dbReference>
<dbReference type="GO" id="GO:0016301">
    <property type="term" value="F:kinase activity"/>
    <property type="evidence" value="ECO:0007669"/>
    <property type="project" value="UniProtKB-KW"/>
</dbReference>
<evidence type="ECO:0000313" key="4">
    <source>
        <dbReference type="Proteomes" id="UP000383971"/>
    </source>
</evidence>
<dbReference type="AlphaFoldDB" id="A0A5E4Y8Z1"/>
<organism evidence="3 4">
    <name type="scientific">Pandoraea communis</name>
    <dbReference type="NCBI Taxonomy" id="2508297"/>
    <lineage>
        <taxon>Bacteria</taxon>
        <taxon>Pseudomonadati</taxon>
        <taxon>Pseudomonadota</taxon>
        <taxon>Betaproteobacteria</taxon>
        <taxon>Burkholderiales</taxon>
        <taxon>Burkholderiaceae</taxon>
        <taxon>Pandoraea</taxon>
    </lineage>
</organism>
<dbReference type="SUPFAM" id="SSF52172">
    <property type="entry name" value="CheY-like"/>
    <property type="match status" value="1"/>
</dbReference>
<accession>A0A5E4Y8Z1</accession>
<proteinExistence type="predicted"/>
<keyword evidence="1" id="KW-0597">Phosphoprotein</keyword>
<feature type="modified residue" description="4-aspartylphosphate" evidence="1">
    <location>
        <position position="9"/>
    </location>
</feature>
<reference evidence="3 4" key="1">
    <citation type="submission" date="2019-08" db="EMBL/GenBank/DDBJ databases">
        <authorList>
            <person name="Peeters C."/>
        </authorList>
    </citation>
    <scope>NUCLEOTIDE SEQUENCE [LARGE SCALE GENOMIC DNA]</scope>
    <source>
        <strain evidence="3 4">LMG 31111</strain>
    </source>
</reference>
<evidence type="ECO:0000256" key="1">
    <source>
        <dbReference type="PROSITE-ProRule" id="PRU00169"/>
    </source>
</evidence>
<dbReference type="PROSITE" id="PS50110">
    <property type="entry name" value="RESPONSE_REGULATORY"/>
    <property type="match status" value="1"/>
</dbReference>
<feature type="domain" description="Response regulatory" evidence="2">
    <location>
        <begin position="1"/>
        <end position="71"/>
    </location>
</feature>
<evidence type="ECO:0000259" key="2">
    <source>
        <dbReference type="PROSITE" id="PS50110"/>
    </source>
</evidence>
<dbReference type="EMBL" id="CABPSE010000018">
    <property type="protein sequence ID" value="VVE44755.1"/>
    <property type="molecule type" value="Genomic_DNA"/>
</dbReference>
<dbReference type="RefSeq" id="WP_150586707.1">
    <property type="nucleotide sequence ID" value="NZ_CABPSE010000018.1"/>
</dbReference>
<keyword evidence="3" id="KW-0418">Kinase</keyword>
<gene>
    <name evidence="3" type="ORF">PCO31111_04371</name>
</gene>
<keyword evidence="4" id="KW-1185">Reference proteome</keyword>
<dbReference type="InterPro" id="IPR001789">
    <property type="entry name" value="Sig_transdc_resp-reg_receiver"/>
</dbReference>
<dbReference type="Gene3D" id="3.40.50.2300">
    <property type="match status" value="1"/>
</dbReference>
<dbReference type="InterPro" id="IPR011006">
    <property type="entry name" value="CheY-like_superfamily"/>
</dbReference>
<evidence type="ECO:0000313" key="3">
    <source>
        <dbReference type="EMBL" id="VVE44755.1"/>
    </source>
</evidence>